<accession>A0ABY9XPG0</accession>
<dbReference type="EMBL" id="CP134537">
    <property type="protein sequence ID" value="WNH07772.1"/>
    <property type="molecule type" value="Genomic_DNA"/>
</dbReference>
<name>A0ABY9XPG0_9FLAO</name>
<sequence length="218" mass="23939">MRTDAQIKQDILDQLEFQPNIEETKIGVVVKDGVALLTGSVFSYASKIAIVKAIKKVAGVKGIAEGIKIGYMSNLNKTDTEIANSAIKAIEWHTSIPNNKIIIEVDNGWITLSGELEWAYQKDAARRTVEYLSGVKGVTNHITLKQTSIHPKDIKKKITKAFERSAMIEALGITVETTDHAVKLTGKVRSIAEKDTAQKAAFNAPGVYAVQNELKIEY</sequence>
<dbReference type="SMART" id="SM00749">
    <property type="entry name" value="BON"/>
    <property type="match status" value="3"/>
</dbReference>
<dbReference type="Gene3D" id="3.30.1340.30">
    <property type="match status" value="3"/>
</dbReference>
<evidence type="ECO:0000313" key="4">
    <source>
        <dbReference type="Proteomes" id="UP001302806"/>
    </source>
</evidence>
<evidence type="ECO:0000313" key="3">
    <source>
        <dbReference type="EMBL" id="WNH07772.1"/>
    </source>
</evidence>
<dbReference type="InterPro" id="IPR007055">
    <property type="entry name" value="BON_dom"/>
</dbReference>
<gene>
    <name evidence="3" type="ORF">RHP51_11245</name>
</gene>
<dbReference type="PROSITE" id="PS50914">
    <property type="entry name" value="BON"/>
    <property type="match status" value="3"/>
</dbReference>
<dbReference type="PANTHER" id="PTHR34606">
    <property type="entry name" value="BON DOMAIN-CONTAINING PROTEIN"/>
    <property type="match status" value="1"/>
</dbReference>
<dbReference type="PANTHER" id="PTHR34606:SF4">
    <property type="entry name" value="OUTER MEMBRANE LIPOPROTEIN DOLP"/>
    <property type="match status" value="1"/>
</dbReference>
<dbReference type="InterPro" id="IPR051686">
    <property type="entry name" value="Lipoprotein_DolP"/>
</dbReference>
<dbReference type="RefSeq" id="WP_415864645.1">
    <property type="nucleotide sequence ID" value="NZ_CP134537.1"/>
</dbReference>
<dbReference type="InterPro" id="IPR014004">
    <property type="entry name" value="Transpt-assoc_nodulatn_dom_bac"/>
</dbReference>
<dbReference type="Proteomes" id="UP001302806">
    <property type="component" value="Chromosome"/>
</dbReference>
<proteinExistence type="predicted"/>
<feature type="domain" description="BON" evidence="2">
    <location>
        <begin position="78"/>
        <end position="146"/>
    </location>
</feature>
<feature type="domain" description="BON" evidence="2">
    <location>
        <begin position="3"/>
        <end position="71"/>
    </location>
</feature>
<reference evidence="3 4" key="1">
    <citation type="submission" date="2023-09" db="EMBL/GenBank/DDBJ databases">
        <title>Thalassobella suaedae gen. nov., sp. nov., a marine bacterium of the family Flavobacteriaceae isolated from a halophyte Suaeda japonica.</title>
        <authorList>
            <person name="Lee S.Y."/>
            <person name="Hwang C.Y."/>
        </authorList>
    </citation>
    <scope>NUCLEOTIDE SEQUENCE [LARGE SCALE GENOMIC DNA]</scope>
    <source>
        <strain evidence="3 4">HL-DH14</strain>
    </source>
</reference>
<feature type="domain" description="BON" evidence="2">
    <location>
        <begin position="150"/>
        <end position="218"/>
    </location>
</feature>
<protein>
    <submittedName>
        <fullName evidence="3">BON domain-containing protein</fullName>
    </submittedName>
</protein>
<keyword evidence="1" id="KW-0732">Signal</keyword>
<evidence type="ECO:0000259" key="2">
    <source>
        <dbReference type="PROSITE" id="PS50914"/>
    </source>
</evidence>
<evidence type="ECO:0000256" key="1">
    <source>
        <dbReference type="ARBA" id="ARBA00022729"/>
    </source>
</evidence>
<organism evidence="3 4">
    <name type="scientific">Thalassobellus suaedae</name>
    <dbReference type="NCBI Taxonomy" id="3074124"/>
    <lineage>
        <taxon>Bacteria</taxon>
        <taxon>Pseudomonadati</taxon>
        <taxon>Bacteroidota</taxon>
        <taxon>Flavobacteriia</taxon>
        <taxon>Flavobacteriales</taxon>
        <taxon>Flavobacteriaceae</taxon>
        <taxon>Thalassobellus</taxon>
    </lineage>
</organism>
<dbReference type="Pfam" id="PF04972">
    <property type="entry name" value="BON"/>
    <property type="match status" value="3"/>
</dbReference>